<reference evidence="7 8" key="1">
    <citation type="submission" date="2020-08" db="EMBL/GenBank/DDBJ databases">
        <title>Genomic Encyclopedia of Type Strains, Phase IV (KMG-IV): sequencing the most valuable type-strain genomes for metagenomic binning, comparative biology and taxonomic classification.</title>
        <authorList>
            <person name="Goeker M."/>
        </authorList>
    </citation>
    <scope>NUCLEOTIDE SEQUENCE [LARGE SCALE GENOMIC DNA]</scope>
    <source>
        <strain evidence="7 8">DSM 23240</strain>
    </source>
</reference>
<dbReference type="PANTHER" id="PTHR38041:SF2">
    <property type="entry name" value="SECRETED CHORISMATE MUTASE"/>
    <property type="match status" value="1"/>
</dbReference>
<feature type="domain" description="Chorismate mutase" evidence="6">
    <location>
        <begin position="30"/>
        <end position="126"/>
    </location>
</feature>
<feature type="signal peptide" evidence="5">
    <location>
        <begin position="1"/>
        <end position="29"/>
    </location>
</feature>
<dbReference type="InterPro" id="IPR036979">
    <property type="entry name" value="CM_dom_sf"/>
</dbReference>
<dbReference type="InterPro" id="IPR008240">
    <property type="entry name" value="Chorismate_mutase_periplasmic"/>
</dbReference>
<evidence type="ECO:0000256" key="3">
    <source>
        <dbReference type="ARBA" id="ARBA00022729"/>
    </source>
</evidence>
<dbReference type="EMBL" id="JACHHQ010000001">
    <property type="protein sequence ID" value="MBB5198931.1"/>
    <property type="molecule type" value="Genomic_DNA"/>
</dbReference>
<dbReference type="SUPFAM" id="SSF48600">
    <property type="entry name" value="Chorismate mutase II"/>
    <property type="match status" value="1"/>
</dbReference>
<sequence length="206" mass="22610">MLNVYYSRYLRGASGLVLVLLVGACQNLAPGPVDQLAFNDSVIAPSTRKKINNLLNLMDQRLNVAQRVAKSKWNSGASVNDPKRELQILDSVAAQADALGGLNPALVRHFFQDQFDAGKIIQNDLLSEWRKSIPTEYKFDDAPDLARDIRPILDKLTPALIAALRDVQPILADPGVHGYVSQTAITLIRGDVNGAVRRQALRGLME</sequence>
<dbReference type="GO" id="GO:0009697">
    <property type="term" value="P:salicylic acid biosynthetic process"/>
    <property type="evidence" value="ECO:0007669"/>
    <property type="project" value="TreeGrafter"/>
</dbReference>
<evidence type="ECO:0000256" key="5">
    <source>
        <dbReference type="SAM" id="SignalP"/>
    </source>
</evidence>
<evidence type="ECO:0000313" key="8">
    <source>
        <dbReference type="Proteomes" id="UP000571084"/>
    </source>
</evidence>
<keyword evidence="3 5" id="KW-0732">Signal</keyword>
<accession>A0A840RQP5</accession>
<evidence type="ECO:0000259" key="6">
    <source>
        <dbReference type="PROSITE" id="PS51168"/>
    </source>
</evidence>
<dbReference type="InterPro" id="IPR051331">
    <property type="entry name" value="Chorismate_mutase-related"/>
</dbReference>
<dbReference type="RefSeq" id="WP_168053216.1">
    <property type="nucleotide sequence ID" value="NZ_JAAOZT010000002.1"/>
</dbReference>
<dbReference type="GO" id="GO:0046417">
    <property type="term" value="P:chorismate metabolic process"/>
    <property type="evidence" value="ECO:0007669"/>
    <property type="project" value="InterPro"/>
</dbReference>
<dbReference type="AlphaFoldDB" id="A0A840RQP5"/>
<dbReference type="InterPro" id="IPR002701">
    <property type="entry name" value="CM_II_prokaryot"/>
</dbReference>
<evidence type="ECO:0000256" key="2">
    <source>
        <dbReference type="ARBA" id="ARBA00012404"/>
    </source>
</evidence>
<dbReference type="UniPathway" id="UPA00120">
    <property type="reaction ID" value="UER00203"/>
</dbReference>
<protein>
    <recommendedName>
        <fullName evidence="2">chorismate mutase</fullName>
        <ecNumber evidence="2">5.4.99.5</ecNumber>
    </recommendedName>
</protein>
<dbReference type="Pfam" id="PF01817">
    <property type="entry name" value="CM_2"/>
    <property type="match status" value="1"/>
</dbReference>
<dbReference type="GO" id="GO:0004106">
    <property type="term" value="F:chorismate mutase activity"/>
    <property type="evidence" value="ECO:0007669"/>
    <property type="project" value="UniProtKB-EC"/>
</dbReference>
<evidence type="ECO:0000256" key="1">
    <source>
        <dbReference type="ARBA" id="ARBA00004817"/>
    </source>
</evidence>
<dbReference type="Proteomes" id="UP000571084">
    <property type="component" value="Unassembled WGS sequence"/>
</dbReference>
<organism evidence="7 8">
    <name type="scientific">Glaciimonas immobilis</name>
    <dbReference type="NCBI Taxonomy" id="728004"/>
    <lineage>
        <taxon>Bacteria</taxon>
        <taxon>Pseudomonadati</taxon>
        <taxon>Pseudomonadota</taxon>
        <taxon>Betaproteobacteria</taxon>
        <taxon>Burkholderiales</taxon>
        <taxon>Oxalobacteraceae</taxon>
        <taxon>Glaciimonas</taxon>
    </lineage>
</organism>
<keyword evidence="4 7" id="KW-0413">Isomerase</keyword>
<comment type="pathway">
    <text evidence="1">Metabolic intermediate biosynthesis; prephenate biosynthesis; prephenate from chorismate: step 1/1.</text>
</comment>
<name>A0A840RQP5_9BURK</name>
<feature type="chain" id="PRO_5032600082" description="chorismate mutase" evidence="5">
    <location>
        <begin position="30"/>
        <end position="206"/>
    </location>
</feature>
<gene>
    <name evidence="7" type="ORF">HNR39_000741</name>
</gene>
<evidence type="ECO:0000256" key="4">
    <source>
        <dbReference type="ARBA" id="ARBA00023235"/>
    </source>
</evidence>
<dbReference type="PANTHER" id="PTHR38041">
    <property type="entry name" value="CHORISMATE MUTASE"/>
    <property type="match status" value="1"/>
</dbReference>
<dbReference type="InterPro" id="IPR036263">
    <property type="entry name" value="Chorismate_II_sf"/>
</dbReference>
<evidence type="ECO:0000313" key="7">
    <source>
        <dbReference type="EMBL" id="MBB5198931.1"/>
    </source>
</evidence>
<dbReference type="Gene3D" id="1.20.59.10">
    <property type="entry name" value="Chorismate mutase"/>
    <property type="match status" value="1"/>
</dbReference>
<dbReference type="SMART" id="SM00830">
    <property type="entry name" value="CM_2"/>
    <property type="match status" value="1"/>
</dbReference>
<proteinExistence type="predicted"/>
<comment type="caution">
    <text evidence="7">The sequence shown here is derived from an EMBL/GenBank/DDBJ whole genome shotgun (WGS) entry which is preliminary data.</text>
</comment>
<keyword evidence="8" id="KW-1185">Reference proteome</keyword>
<dbReference type="EC" id="5.4.99.5" evidence="2"/>
<dbReference type="NCBIfam" id="TIGR01806">
    <property type="entry name" value="CM_mono2"/>
    <property type="match status" value="1"/>
</dbReference>
<dbReference type="PROSITE" id="PS51168">
    <property type="entry name" value="CHORISMATE_MUT_2"/>
    <property type="match status" value="1"/>
</dbReference>